<organism evidence="8 9">
    <name type="scientific">Meripilus lineatus</name>
    <dbReference type="NCBI Taxonomy" id="2056292"/>
    <lineage>
        <taxon>Eukaryota</taxon>
        <taxon>Fungi</taxon>
        <taxon>Dikarya</taxon>
        <taxon>Basidiomycota</taxon>
        <taxon>Agaricomycotina</taxon>
        <taxon>Agaricomycetes</taxon>
        <taxon>Polyporales</taxon>
        <taxon>Meripilaceae</taxon>
        <taxon>Meripilus</taxon>
    </lineage>
</organism>
<gene>
    <name evidence="8" type="ORF">NLI96_g11444</name>
</gene>
<sequence length="154" mass="17213">MAVETCGDFIAGSVMGYSGYAAPEKYSWLLTFIRLEIFFQVPVFFLGIRGLAKGQQRRDLSPHIRIAHFVPTDSRAIYVLLLIYASSATTTIFPLLEEIYNAPLATVTLSQKQGLLASYGSFFAVCFFMTVDMAQRLINLVKDAQNVQNKIKSQ</sequence>
<dbReference type="PANTHER" id="PTHR31204:SF1">
    <property type="entry name" value="SIGMA INTRACELLULAR RECEPTOR 2"/>
    <property type="match status" value="1"/>
</dbReference>
<keyword evidence="3 5" id="KW-1133">Transmembrane helix</keyword>
<feature type="transmembrane region" description="Helical" evidence="6">
    <location>
        <begin position="76"/>
        <end position="96"/>
    </location>
</feature>
<dbReference type="EMBL" id="JANAWD010000763">
    <property type="protein sequence ID" value="KAJ3476024.1"/>
    <property type="molecule type" value="Genomic_DNA"/>
</dbReference>
<dbReference type="PROSITE" id="PS51751">
    <property type="entry name" value="EXPERA"/>
    <property type="match status" value="1"/>
</dbReference>
<evidence type="ECO:0000256" key="2">
    <source>
        <dbReference type="ARBA" id="ARBA00022692"/>
    </source>
</evidence>
<dbReference type="InterPro" id="IPR033118">
    <property type="entry name" value="EXPERA"/>
</dbReference>
<dbReference type="Pfam" id="PF05241">
    <property type="entry name" value="EBP"/>
    <property type="match status" value="1"/>
</dbReference>
<evidence type="ECO:0000313" key="8">
    <source>
        <dbReference type="EMBL" id="KAJ3476024.1"/>
    </source>
</evidence>
<name>A0AAD5Y8F4_9APHY</name>
<keyword evidence="4 5" id="KW-0472">Membrane</keyword>
<accession>A0AAD5Y8F4</accession>
<dbReference type="Proteomes" id="UP001212997">
    <property type="component" value="Unassembled WGS sequence"/>
</dbReference>
<feature type="domain" description="EXPERA" evidence="7">
    <location>
        <begin position="1"/>
        <end position="130"/>
    </location>
</feature>
<reference evidence="8" key="1">
    <citation type="submission" date="2022-07" db="EMBL/GenBank/DDBJ databases">
        <title>Genome Sequence of Physisporinus lineatus.</title>
        <authorList>
            <person name="Buettner E."/>
        </authorList>
    </citation>
    <scope>NUCLEOTIDE SEQUENCE</scope>
    <source>
        <strain evidence="8">VT162</strain>
    </source>
</reference>
<evidence type="ECO:0000313" key="9">
    <source>
        <dbReference type="Proteomes" id="UP001212997"/>
    </source>
</evidence>
<evidence type="ECO:0000256" key="5">
    <source>
        <dbReference type="PROSITE-ProRule" id="PRU01087"/>
    </source>
</evidence>
<keyword evidence="9" id="KW-1185">Reference proteome</keyword>
<evidence type="ECO:0000256" key="6">
    <source>
        <dbReference type="SAM" id="Phobius"/>
    </source>
</evidence>
<evidence type="ECO:0000256" key="4">
    <source>
        <dbReference type="ARBA" id="ARBA00023136"/>
    </source>
</evidence>
<dbReference type="AlphaFoldDB" id="A0AAD5Y8F4"/>
<dbReference type="InterPro" id="IPR051987">
    <property type="entry name" value="Sigma-2_receptor-like"/>
</dbReference>
<dbReference type="GO" id="GO:0016020">
    <property type="term" value="C:membrane"/>
    <property type="evidence" value="ECO:0007669"/>
    <property type="project" value="UniProtKB-SubCell"/>
</dbReference>
<dbReference type="GO" id="GO:0005783">
    <property type="term" value="C:endoplasmic reticulum"/>
    <property type="evidence" value="ECO:0007669"/>
    <property type="project" value="TreeGrafter"/>
</dbReference>
<evidence type="ECO:0000259" key="7">
    <source>
        <dbReference type="PROSITE" id="PS51751"/>
    </source>
</evidence>
<dbReference type="PANTHER" id="PTHR31204">
    <property type="entry name" value="SIGMA INTRACELLULAR RECEPTOR 2"/>
    <property type="match status" value="1"/>
</dbReference>
<feature type="transmembrane region" description="Helical" evidence="6">
    <location>
        <begin position="26"/>
        <end position="48"/>
    </location>
</feature>
<protein>
    <recommendedName>
        <fullName evidence="7">EXPERA domain-containing protein</fullName>
    </recommendedName>
</protein>
<keyword evidence="2 5" id="KW-0812">Transmembrane</keyword>
<proteinExistence type="predicted"/>
<evidence type="ECO:0000256" key="1">
    <source>
        <dbReference type="ARBA" id="ARBA00004141"/>
    </source>
</evidence>
<feature type="transmembrane region" description="Helical" evidence="6">
    <location>
        <begin position="116"/>
        <end position="134"/>
    </location>
</feature>
<comment type="subcellular location">
    <subcellularLocation>
        <location evidence="1">Membrane</location>
        <topology evidence="1">Multi-pass membrane protein</topology>
    </subcellularLocation>
</comment>
<evidence type="ECO:0000256" key="3">
    <source>
        <dbReference type="ARBA" id="ARBA00022989"/>
    </source>
</evidence>
<comment type="caution">
    <text evidence="8">The sequence shown here is derived from an EMBL/GenBank/DDBJ whole genome shotgun (WGS) entry which is preliminary data.</text>
</comment>